<keyword evidence="7" id="KW-0812">Transmembrane</keyword>
<dbReference type="SMART" id="SM00148">
    <property type="entry name" value="PLCXc"/>
    <property type="match status" value="1"/>
</dbReference>
<dbReference type="PROSITE" id="PS50007">
    <property type="entry name" value="PIPLC_X_DOMAIN"/>
    <property type="match status" value="1"/>
</dbReference>
<dbReference type="Gene3D" id="2.80.10.50">
    <property type="match status" value="1"/>
</dbReference>
<feature type="domain" description="Phosphatidylinositol-specific phospholipase C X" evidence="8">
    <location>
        <begin position="76"/>
        <end position="229"/>
    </location>
</feature>
<dbReference type="InterPro" id="IPR051057">
    <property type="entry name" value="PI-PLC_domain"/>
</dbReference>
<name>A0AB33K6T3_9ACTN</name>
<dbReference type="CDD" id="cd08586">
    <property type="entry name" value="PI-PLCc_BcPLC_like"/>
    <property type="match status" value="1"/>
</dbReference>
<gene>
    <name evidence="9" type="ORF">KCMC57_57710</name>
</gene>
<comment type="catalytic activity">
    <reaction evidence="1">
        <text>a 1,2-diacyl-sn-glycero-3-phospho-(1D-myo-inositol) = 1D-myo-inositol 1,2-cyclic phosphate + a 1,2-diacyl-sn-glycerol</text>
        <dbReference type="Rhea" id="RHEA:17093"/>
        <dbReference type="ChEBI" id="CHEBI:17815"/>
        <dbReference type="ChEBI" id="CHEBI:57880"/>
        <dbReference type="ChEBI" id="CHEBI:58484"/>
        <dbReference type="EC" id="4.6.1.13"/>
    </reaction>
</comment>
<feature type="region of interest" description="Disordered" evidence="6">
    <location>
        <begin position="388"/>
        <end position="409"/>
    </location>
</feature>
<dbReference type="Gene3D" id="3.20.20.190">
    <property type="entry name" value="Phosphatidylinositol (PI) phosphodiesterase"/>
    <property type="match status" value="1"/>
</dbReference>
<dbReference type="AlphaFoldDB" id="A0AB33K6T3"/>
<reference evidence="9" key="1">
    <citation type="submission" date="2024-07" db="EMBL/GenBank/DDBJ databases">
        <title>Complete genome sequences of cellulolytic bacteria, Kitasatospora sp. CMC57 and Streptomyces sp. CMC78, isolated from Japanese agricultural soil.</title>
        <authorList>
            <person name="Hashimoto T."/>
            <person name="Ito M."/>
            <person name="Iwamoto M."/>
            <person name="Fukahori D."/>
            <person name="Shoda T."/>
            <person name="Sakoda M."/>
            <person name="Morohoshi T."/>
            <person name="Mitsuboshi M."/>
            <person name="Nishizawa T."/>
        </authorList>
    </citation>
    <scope>NUCLEOTIDE SEQUENCE</scope>
    <source>
        <strain evidence="9">CMC57</strain>
    </source>
</reference>
<dbReference type="PANTHER" id="PTHR13593:SF113">
    <property type="entry name" value="SI:DKEY-266F7.9"/>
    <property type="match status" value="1"/>
</dbReference>
<dbReference type="GO" id="GO:0008081">
    <property type="term" value="F:phosphoric diester hydrolase activity"/>
    <property type="evidence" value="ECO:0007669"/>
    <property type="project" value="InterPro"/>
</dbReference>
<proteinExistence type="predicted"/>
<evidence type="ECO:0000256" key="5">
    <source>
        <dbReference type="ARBA" id="ARBA00030782"/>
    </source>
</evidence>
<dbReference type="SUPFAM" id="SSF50370">
    <property type="entry name" value="Ricin B-like lectins"/>
    <property type="match status" value="1"/>
</dbReference>
<feature type="transmembrane region" description="Helical" evidence="7">
    <location>
        <begin position="21"/>
        <end position="43"/>
    </location>
</feature>
<dbReference type="InterPro" id="IPR017946">
    <property type="entry name" value="PLC-like_Pdiesterase_TIM-brl"/>
</dbReference>
<evidence type="ECO:0000313" key="9">
    <source>
        <dbReference type="EMBL" id="BFP49403.1"/>
    </source>
</evidence>
<dbReference type="GO" id="GO:0006629">
    <property type="term" value="P:lipid metabolic process"/>
    <property type="evidence" value="ECO:0007669"/>
    <property type="project" value="InterPro"/>
</dbReference>
<evidence type="ECO:0000256" key="6">
    <source>
        <dbReference type="SAM" id="MobiDB-lite"/>
    </source>
</evidence>
<dbReference type="Pfam" id="PF00388">
    <property type="entry name" value="PI-PLC-X"/>
    <property type="match status" value="1"/>
</dbReference>
<keyword evidence="7" id="KW-1133">Transmembrane helix</keyword>
<evidence type="ECO:0000256" key="1">
    <source>
        <dbReference type="ARBA" id="ARBA00001316"/>
    </source>
</evidence>
<dbReference type="GO" id="GO:0004436">
    <property type="term" value="F:phosphatidylinositol diacylglycerol-lyase activity"/>
    <property type="evidence" value="ECO:0007669"/>
    <property type="project" value="UniProtKB-EC"/>
</dbReference>
<dbReference type="CDD" id="cd00161">
    <property type="entry name" value="beta-trefoil_Ricin-like"/>
    <property type="match status" value="1"/>
</dbReference>
<dbReference type="SUPFAM" id="SSF51695">
    <property type="entry name" value="PLC-like phosphodiesterases"/>
    <property type="match status" value="1"/>
</dbReference>
<dbReference type="EMBL" id="AP035881">
    <property type="protein sequence ID" value="BFP49403.1"/>
    <property type="molecule type" value="Genomic_DNA"/>
</dbReference>
<sequence length="512" mass="55612">MLNTPATSVRPPGAALRRLRCLARTATVTAVATLALVVAPLAAPHTAVAEGRDNRDAFQNLGSADQQDWMGKVGATTPLTAMSIPGTHETLAIHGGSSVQTQQDFGDSAATLTAQLDRGIRSVDIRVRIINDKFVIHHGASYQNANFDDVLTKAKSFLAAHKGETILMRLRAECDGSIASCTDDHPAASHTALFDAYAKQYAGLFYNNGKRSDPPTLGQARGKIVLSVFNAGNGDSYGLKGFSDNTEDIWNAADAPAKWSLVSNNLAKAGNTSADQTFVTYTSASRAPFELVPSEYAGGYSVLRGKDLVWVDGINVRLMNYLNNDTAHRRLGIVMMDYPGWALVHDIIARNRYYEARNSSPAIWVVKSDKTYVDSKYGRCMTRGPQFDSSGQGGVVQQRTCQSTPPSSHQWQAAMPSTFDSMGYYFIKANNGQCLTTPYNNGTPPPAGTQLFWWPCETRWISDNQMWNIMPTNLGDQAAYRFINKWTNLCLMVDPATASQSGGKVVLGNCPA</sequence>
<evidence type="ECO:0000256" key="4">
    <source>
        <dbReference type="ARBA" id="ARBA00030474"/>
    </source>
</evidence>
<dbReference type="RefSeq" id="WP_407991517.1">
    <property type="nucleotide sequence ID" value="NZ_AP035881.2"/>
</dbReference>
<keyword evidence="7" id="KW-0472">Membrane</keyword>
<accession>A0AB33K6T3</accession>
<evidence type="ECO:0000256" key="3">
    <source>
        <dbReference type="ARBA" id="ARBA00019758"/>
    </source>
</evidence>
<dbReference type="EC" id="4.6.1.13" evidence="2"/>
<organism evidence="9">
    <name type="scientific">Kitasatospora sp. CMC57</name>
    <dbReference type="NCBI Taxonomy" id="3231513"/>
    <lineage>
        <taxon>Bacteria</taxon>
        <taxon>Bacillati</taxon>
        <taxon>Actinomycetota</taxon>
        <taxon>Actinomycetes</taxon>
        <taxon>Kitasatosporales</taxon>
        <taxon>Streptomycetaceae</taxon>
        <taxon>Kitasatospora</taxon>
    </lineage>
</organism>
<evidence type="ECO:0000256" key="7">
    <source>
        <dbReference type="SAM" id="Phobius"/>
    </source>
</evidence>
<evidence type="ECO:0000259" key="8">
    <source>
        <dbReference type="SMART" id="SM00148"/>
    </source>
</evidence>
<dbReference type="PROSITE" id="PS50231">
    <property type="entry name" value="RICIN_B_LECTIN"/>
    <property type="match status" value="1"/>
</dbReference>
<dbReference type="InterPro" id="IPR000909">
    <property type="entry name" value="PLipase_C_PInositol-sp_X_dom"/>
</dbReference>
<dbReference type="PANTHER" id="PTHR13593">
    <property type="match status" value="1"/>
</dbReference>
<protein>
    <recommendedName>
        <fullName evidence="3">1-phosphatidylinositol phosphodiesterase</fullName>
        <ecNumber evidence="2">4.6.1.13</ecNumber>
    </recommendedName>
    <alternativeName>
        <fullName evidence="4">Phosphatidylinositol diacylglycerol-lyase</fullName>
    </alternativeName>
    <alternativeName>
        <fullName evidence="5">Phosphatidylinositol-specific phospholipase C</fullName>
    </alternativeName>
</protein>
<evidence type="ECO:0000256" key="2">
    <source>
        <dbReference type="ARBA" id="ARBA00012581"/>
    </source>
</evidence>
<dbReference type="InterPro" id="IPR035992">
    <property type="entry name" value="Ricin_B-like_lectins"/>
</dbReference>